<evidence type="ECO:0000313" key="1">
    <source>
        <dbReference type="EMBL" id="CAB3394434.1"/>
    </source>
</evidence>
<gene>
    <name evidence="1" type="ORF">FAVT5_2880</name>
</gene>
<dbReference type="Proteomes" id="UP000501793">
    <property type="component" value="Chromosome"/>
</dbReference>
<name>A0ACA8ZBF9_9BACL</name>
<organism evidence="1 2">
    <name type="scientific">Kyrpidia spormannii</name>
    <dbReference type="NCBI Taxonomy" id="2055160"/>
    <lineage>
        <taxon>Bacteria</taxon>
        <taxon>Bacillati</taxon>
        <taxon>Bacillota</taxon>
        <taxon>Bacilli</taxon>
        <taxon>Bacillales</taxon>
        <taxon>Alicyclobacillaceae</taxon>
        <taxon>Kyrpidia</taxon>
    </lineage>
</organism>
<sequence length="23" mass="2527">MTEEKVRQVVVIATPDEGQSPRG</sequence>
<keyword evidence="2" id="KW-1185">Reference proteome</keyword>
<evidence type="ECO:0000313" key="2">
    <source>
        <dbReference type="Proteomes" id="UP000501793"/>
    </source>
</evidence>
<accession>A0ACA8ZBF9</accession>
<protein>
    <submittedName>
        <fullName evidence="1">Uncharacterized protein</fullName>
    </submittedName>
</protein>
<proteinExistence type="predicted"/>
<dbReference type="EMBL" id="LR792684">
    <property type="protein sequence ID" value="CAB3394434.1"/>
    <property type="molecule type" value="Genomic_DNA"/>
</dbReference>
<reference evidence="1" key="1">
    <citation type="submission" date="2020-04" db="EMBL/GenBank/DDBJ databases">
        <authorList>
            <person name="Hogendoorn C."/>
        </authorList>
    </citation>
    <scope>NUCLEOTIDE SEQUENCE</scope>
    <source>
        <strain evidence="1">FAVT5</strain>
    </source>
</reference>